<evidence type="ECO:0000256" key="6">
    <source>
        <dbReference type="ARBA" id="ARBA00023136"/>
    </source>
</evidence>
<keyword evidence="6" id="KW-0472">Membrane</keyword>
<gene>
    <name evidence="8" type="ORF">P5X59_12305</name>
</gene>
<dbReference type="PANTHER" id="PTHR34582">
    <property type="entry name" value="UPF0702 TRANSMEMBRANE PROTEIN YCAP"/>
    <property type="match status" value="1"/>
</dbReference>
<comment type="subcellular location">
    <subcellularLocation>
        <location evidence="1">Cell membrane</location>
        <topology evidence="1">Multi-pass membrane protein</topology>
    </subcellularLocation>
</comment>
<dbReference type="EMBL" id="JAROYR010000026">
    <property type="protein sequence ID" value="MDH5159059.1"/>
    <property type="molecule type" value="Genomic_DNA"/>
</dbReference>
<dbReference type="InterPro" id="IPR023090">
    <property type="entry name" value="UPF0702_alpha/beta_dom_sf"/>
</dbReference>
<comment type="similarity">
    <text evidence="2">Belongs to the UPF0702 family.</text>
</comment>
<feature type="domain" description="YetF C-terminal" evidence="7">
    <location>
        <begin position="2"/>
        <end position="100"/>
    </location>
</feature>
<evidence type="ECO:0000256" key="4">
    <source>
        <dbReference type="ARBA" id="ARBA00022692"/>
    </source>
</evidence>
<keyword evidence="9" id="KW-1185">Reference proteome</keyword>
<sequence>MFKKNRLEIDQISSIARERGIFDLSDVKNLYIESDGGFSIETYLYQYPLSEKNHAICPVIENRSININNLKSLNKNEEWLLRQLSKKGTNKIEDVFYADWADDRGIFILQYQNR</sequence>
<comment type="caution">
    <text evidence="8">The sequence shown here is derived from an EMBL/GenBank/DDBJ whole genome shotgun (WGS) entry which is preliminary data.</text>
</comment>
<evidence type="ECO:0000259" key="7">
    <source>
        <dbReference type="Pfam" id="PF04239"/>
    </source>
</evidence>
<name>A0ABT6J2S7_9STAP</name>
<reference evidence="8 9" key="1">
    <citation type="submission" date="2023-03" db="EMBL/GenBank/DDBJ databases">
        <title>Bacterial isolates from washroom surfaces on a university campus.</title>
        <authorList>
            <person name="Holman D.B."/>
            <person name="Gzyl K.E."/>
            <person name="Taheri A.E."/>
        </authorList>
    </citation>
    <scope>NUCLEOTIDE SEQUENCE [LARGE SCALE GENOMIC DNA]</scope>
    <source>
        <strain evidence="8 9">RD01</strain>
    </source>
</reference>
<dbReference type="InterPro" id="IPR007353">
    <property type="entry name" value="DUF421"/>
</dbReference>
<evidence type="ECO:0000313" key="8">
    <source>
        <dbReference type="EMBL" id="MDH5159059.1"/>
    </source>
</evidence>
<dbReference type="Gene3D" id="3.30.240.20">
    <property type="entry name" value="bsu07140 like domains"/>
    <property type="match status" value="2"/>
</dbReference>
<keyword evidence="5" id="KW-1133">Transmembrane helix</keyword>
<dbReference type="RefSeq" id="WP_280562302.1">
    <property type="nucleotide sequence ID" value="NZ_JAROYJ010000013.1"/>
</dbReference>
<evidence type="ECO:0000256" key="3">
    <source>
        <dbReference type="ARBA" id="ARBA00022475"/>
    </source>
</evidence>
<dbReference type="Pfam" id="PF04239">
    <property type="entry name" value="DUF421"/>
    <property type="match status" value="1"/>
</dbReference>
<accession>A0ABT6J2S7</accession>
<keyword evidence="4" id="KW-0812">Transmembrane</keyword>
<dbReference type="PANTHER" id="PTHR34582:SF5">
    <property type="entry name" value="UPF0702 TRANSMEMBRANE PROTEIN YETF"/>
    <property type="match status" value="1"/>
</dbReference>
<evidence type="ECO:0000256" key="1">
    <source>
        <dbReference type="ARBA" id="ARBA00004651"/>
    </source>
</evidence>
<evidence type="ECO:0000313" key="9">
    <source>
        <dbReference type="Proteomes" id="UP001159200"/>
    </source>
</evidence>
<organism evidence="8 9">
    <name type="scientific">Staphylococcus cohnii</name>
    <dbReference type="NCBI Taxonomy" id="29382"/>
    <lineage>
        <taxon>Bacteria</taxon>
        <taxon>Bacillati</taxon>
        <taxon>Bacillota</taxon>
        <taxon>Bacilli</taxon>
        <taxon>Bacillales</taxon>
        <taxon>Staphylococcaceae</taxon>
        <taxon>Staphylococcus</taxon>
        <taxon>Staphylococcus cohnii species complex</taxon>
    </lineage>
</organism>
<protein>
    <submittedName>
        <fullName evidence="8">DUF421 domain-containing protein</fullName>
    </submittedName>
</protein>
<dbReference type="Proteomes" id="UP001159200">
    <property type="component" value="Unassembled WGS sequence"/>
</dbReference>
<proteinExistence type="inferred from homology"/>
<evidence type="ECO:0000256" key="2">
    <source>
        <dbReference type="ARBA" id="ARBA00006448"/>
    </source>
</evidence>
<keyword evidence="3" id="KW-1003">Cell membrane</keyword>
<evidence type="ECO:0000256" key="5">
    <source>
        <dbReference type="ARBA" id="ARBA00022989"/>
    </source>
</evidence>